<organism evidence="2 3">
    <name type="scientific">Maricaulis maris (strain MCS10)</name>
    <name type="common">Caulobacter maris</name>
    <dbReference type="NCBI Taxonomy" id="394221"/>
    <lineage>
        <taxon>Bacteria</taxon>
        <taxon>Pseudomonadati</taxon>
        <taxon>Pseudomonadota</taxon>
        <taxon>Alphaproteobacteria</taxon>
        <taxon>Maricaulales</taxon>
        <taxon>Maricaulaceae</taxon>
        <taxon>Maricaulis</taxon>
    </lineage>
</organism>
<evidence type="ECO:0000256" key="1">
    <source>
        <dbReference type="SAM" id="Phobius"/>
    </source>
</evidence>
<sequence>MSGFWSSLLGDLKARRLTNRTAGAVGGGGALIAVTVAVSQFLLSGYPVSQDDAAAQQAETREIAGLRDRALGSEEAAAPERLPEFRATSFDPASVSVDGVWRVSTQDFALGEVTGRAIIDEAEQSAVVRLIHPHSGETYTLRSTRFERNLGVLQLRLEGEWPGAGEQRRNAIGEVIESQAATVSFSAGGEPFALNVQRPVRMTQRVIELEFAIDPVSLNGQWTQRWNAPRYGGQTYSGRQGDLSYADDDTGQIVFSGRETWSRLEPRIHVVVPLSRQMQRLEYGVVRRPHPDGNFSGDAVDPISHRTLLVIGTDLPIGLGEPVDLGSGDGDVSYALEMKQYQFASDFARRAEVGYDRLRSEVDPETYRRLQDMDAILVRADITDETLPGRKTLELNGAEGSWVLRFGDFSGRIDFARRLNDRETEATDVLLAPETMVVELSPDRDLKVESVDVVVFRGAEPVLFDSRSVGATTADDATRQVRRIPARRETTRRYDPVTGDEREVIVYRTVPLRLHPRGEPSRAEGWPIEVSEGDTLRAIVADPGVYEPRPQIAGAIVATSIAQVANARNGDHGEPNLTWGRALFDAYQCAEIEIDLASVSDNPDLSTADRLNRLSQVEVEEFSNLILLNPTDTLGALSRRLTGYTIADVYRPTWFSVGVSAGDHAAMLLLRDVFIDLMTEQESAWSDARLTGDALDGLRRQIDQIVFEPGQPIGDFDVRAPDGEMVEFYRTFSDDPSLKAAYGLDDAGLADWRRSATREAGQAYRAAIAASRRTAEETDACDVEGLLEMTAFGFGAVERQIMPRLMRPSPDGFGWEPDRVARSYVRGHTTLARAIQAQEDFSRADTDRVVLAAAIGGGLGAAAFGTVSAAWLAFAVDVGDLGLTATNESIAIWEAEEERTFARGATAVLGAGRYDYANQAANMQWFTGVTKTALGAYGAADSFVDAWRLTSVTRSVQRGHQRIAADLTPADFDRLERSIQQDVLTAIEEARRLDQSFNTPGFFGRGRGLTGAERTAYELGERLRERFLGRPSWADSIPARTYTAISDMRHRADIARLAAESPERFARMMDDPVARDLLRAPPNATTLDDLAQAVDRERRRIVTPISSDFYDDMAPGTPDPLGFRFVDRVFDYPGGNREAVSEAYIGQLEVGGFKRILYREDDTTVSIGMQMSELYDDAPTWVGTARRNLLGEAATRPGIPVSLYMNARTFAQLGVEFGDTRLRSVFLSNITNGQTAIQLHWLRNAYPDTPIDELLRYTHSYRYAETAITQAGFRVTGARIVPKPNYARMTAESLLGRPGAYFRSDVDWRVYLQRHGIEPDAIIENGHTFELLVEPFD</sequence>
<proteinExistence type="predicted"/>
<dbReference type="EMBL" id="CP000449">
    <property type="protein sequence ID" value="ABI67041.1"/>
    <property type="molecule type" value="Genomic_DNA"/>
</dbReference>
<keyword evidence="1" id="KW-0472">Membrane</keyword>
<keyword evidence="3" id="KW-1185">Reference proteome</keyword>
<dbReference type="HOGENOM" id="CLU_258615_0_0_5"/>
<feature type="transmembrane region" description="Helical" evidence="1">
    <location>
        <begin position="21"/>
        <end position="43"/>
    </location>
</feature>
<keyword evidence="1" id="KW-0812">Transmembrane</keyword>
<accession>Q0AL02</accession>
<reference evidence="2 3" key="1">
    <citation type="submission" date="2006-08" db="EMBL/GenBank/DDBJ databases">
        <title>Complete sequence of Maricaulis maris MCS10.</title>
        <authorList>
            <consortium name="US DOE Joint Genome Institute"/>
            <person name="Copeland A."/>
            <person name="Lucas S."/>
            <person name="Lapidus A."/>
            <person name="Barry K."/>
            <person name="Detter J.C."/>
            <person name="Glavina del Rio T."/>
            <person name="Hammon N."/>
            <person name="Israni S."/>
            <person name="Dalin E."/>
            <person name="Tice H."/>
            <person name="Pitluck S."/>
            <person name="Saunders E."/>
            <person name="Brettin T."/>
            <person name="Bruce D."/>
            <person name="Han C."/>
            <person name="Tapia R."/>
            <person name="Gilna P."/>
            <person name="Schmutz J."/>
            <person name="Larimer F."/>
            <person name="Land M."/>
            <person name="Hauser L."/>
            <person name="Kyrpides N."/>
            <person name="Mikhailova N."/>
            <person name="Viollier P."/>
            <person name="Stephens C."/>
            <person name="Richardson P."/>
        </authorList>
    </citation>
    <scope>NUCLEOTIDE SEQUENCE [LARGE SCALE GENOMIC DNA]</scope>
    <source>
        <strain evidence="2 3">MCS10</strain>
    </source>
</reference>
<evidence type="ECO:0000313" key="2">
    <source>
        <dbReference type="EMBL" id="ABI67041.1"/>
    </source>
</evidence>
<keyword evidence="1" id="KW-1133">Transmembrane helix</keyword>
<dbReference type="RefSeq" id="WP_011644685.1">
    <property type="nucleotide sequence ID" value="NC_008347.1"/>
</dbReference>
<dbReference type="OrthoDB" id="582835at2"/>
<dbReference type="Proteomes" id="UP000001964">
    <property type="component" value="Chromosome"/>
</dbReference>
<dbReference type="eggNOG" id="ENOG502ZR5U">
    <property type="taxonomic scope" value="Bacteria"/>
</dbReference>
<gene>
    <name evidence="2" type="ordered locus">Mmar10_2755</name>
</gene>
<dbReference type="KEGG" id="mmr:Mmar10_2755"/>
<protein>
    <submittedName>
        <fullName evidence="2">Uncharacterized protein</fullName>
    </submittedName>
</protein>
<dbReference type="STRING" id="394221.Mmar10_2755"/>
<evidence type="ECO:0000313" key="3">
    <source>
        <dbReference type="Proteomes" id="UP000001964"/>
    </source>
</evidence>
<name>Q0AL02_MARMM</name>